<evidence type="ECO:0000259" key="1">
    <source>
        <dbReference type="Pfam" id="PF00190"/>
    </source>
</evidence>
<dbReference type="CDD" id="cd02219">
    <property type="entry name" value="cupin_YjlB-like"/>
    <property type="match status" value="1"/>
</dbReference>
<dbReference type="STRING" id="889306.KP78_09390"/>
<name>A0A0C2VYJ0_9BACL</name>
<dbReference type="AlphaFoldDB" id="A0A0C2VYJ0"/>
<dbReference type="InterPro" id="IPR014500">
    <property type="entry name" value="UCP019307_cupin"/>
</dbReference>
<dbReference type="PIRSF" id="PIRSF019307">
    <property type="entry name" value="UCP019307"/>
    <property type="match status" value="1"/>
</dbReference>
<accession>A0A0C2VYJ0</accession>
<dbReference type="Gene3D" id="2.60.120.10">
    <property type="entry name" value="Jelly Rolls"/>
    <property type="match status" value="1"/>
</dbReference>
<reference evidence="2 3" key="1">
    <citation type="submission" date="2015-01" db="EMBL/GenBank/DDBJ databases">
        <title>Genome sequencing of Jeotgalibacillus soli.</title>
        <authorList>
            <person name="Goh K.M."/>
            <person name="Chan K.-G."/>
            <person name="Yaakop A.S."/>
            <person name="Ee R."/>
            <person name="Gan H.M."/>
            <person name="Chan C.S."/>
        </authorList>
    </citation>
    <scope>NUCLEOTIDE SEQUENCE [LARGE SCALE GENOMIC DNA]</scope>
    <source>
        <strain evidence="2 3">P9</strain>
    </source>
</reference>
<dbReference type="InterPro" id="IPR014710">
    <property type="entry name" value="RmlC-like_jellyroll"/>
</dbReference>
<dbReference type="SUPFAM" id="SSF51182">
    <property type="entry name" value="RmlC-like cupins"/>
    <property type="match status" value="1"/>
</dbReference>
<dbReference type="OrthoDB" id="9791759at2"/>
<dbReference type="PATRIC" id="fig|889306.3.peg.944"/>
<proteinExistence type="predicted"/>
<dbReference type="InterPro" id="IPR006045">
    <property type="entry name" value="Cupin_1"/>
</dbReference>
<organism evidence="2 3">
    <name type="scientific">Jeotgalibacillus soli</name>
    <dbReference type="NCBI Taxonomy" id="889306"/>
    <lineage>
        <taxon>Bacteria</taxon>
        <taxon>Bacillati</taxon>
        <taxon>Bacillota</taxon>
        <taxon>Bacilli</taxon>
        <taxon>Bacillales</taxon>
        <taxon>Caryophanaceae</taxon>
        <taxon>Jeotgalibacillus</taxon>
    </lineage>
</organism>
<dbReference type="Pfam" id="PF00190">
    <property type="entry name" value="Cupin_1"/>
    <property type="match status" value="1"/>
</dbReference>
<keyword evidence="3" id="KW-1185">Reference proteome</keyword>
<dbReference type="PANTHER" id="PTHR36448:SF2">
    <property type="entry name" value="CUPIN TYPE-1 DOMAIN-CONTAINING PROTEIN"/>
    <property type="match status" value="1"/>
</dbReference>
<dbReference type="EMBL" id="JXRP01000009">
    <property type="protein sequence ID" value="KIL49471.1"/>
    <property type="molecule type" value="Genomic_DNA"/>
</dbReference>
<sequence>MNNVIAYSFEDDGFMPNNPCLPVLIYEGVFLDNPDEIEATFNKNGWSNSWVNGVFDHHHYHSNAHEVLGVQSGSAMIQLGGEKGKMIEVNTGDVLVLPAGTGHKKMSASSHFRIVGAYPEGMEYNTRTGEPGERPVVLQEIRNVPIPSTDPVYGKEGSLLERWTPMD</sequence>
<dbReference type="RefSeq" id="WP_041086670.1">
    <property type="nucleotide sequence ID" value="NZ_JXRP01000009.1"/>
</dbReference>
<evidence type="ECO:0000313" key="2">
    <source>
        <dbReference type="EMBL" id="KIL49471.1"/>
    </source>
</evidence>
<dbReference type="InterPro" id="IPR047121">
    <property type="entry name" value="YjiB-like"/>
</dbReference>
<dbReference type="PANTHER" id="PTHR36448">
    <property type="entry name" value="BLR7373 PROTEIN"/>
    <property type="match status" value="1"/>
</dbReference>
<gene>
    <name evidence="2" type="ORF">KP78_09390</name>
</gene>
<protein>
    <recommendedName>
        <fullName evidence="1">Cupin type-1 domain-containing protein</fullName>
    </recommendedName>
</protein>
<dbReference type="Proteomes" id="UP000031938">
    <property type="component" value="Unassembled WGS sequence"/>
</dbReference>
<feature type="domain" description="Cupin type-1" evidence="1">
    <location>
        <begin position="59"/>
        <end position="112"/>
    </location>
</feature>
<dbReference type="InterPro" id="IPR011051">
    <property type="entry name" value="RmlC_Cupin_sf"/>
</dbReference>
<comment type="caution">
    <text evidence="2">The sequence shown here is derived from an EMBL/GenBank/DDBJ whole genome shotgun (WGS) entry which is preliminary data.</text>
</comment>
<evidence type="ECO:0000313" key="3">
    <source>
        <dbReference type="Proteomes" id="UP000031938"/>
    </source>
</evidence>